<evidence type="ECO:0000259" key="2">
    <source>
        <dbReference type="PROSITE" id="PS51677"/>
    </source>
</evidence>
<keyword evidence="4" id="KW-1185">Reference proteome</keyword>
<sequence>MTRPGEPAESAEGERPAMRSAESADREAPAVRSAESAERGTSVMRPAEPVAWPYGKSAAASFTFDVDAESAVLFGHPGAASRLSVMSHQAYGPLTGLPRLLRILAGKEVRATFFVPGYTAHRHPDAVRAIVDGGHEIAHHGYLHESLIDTGEAAEAEILDRGLAALDEVAGVRPVGYRAPMWELTYNSPRLLAERGFLYDSSLMDADVPYELDAGHATSIVEIPVHWGLDDWEQYCYLPDIAGAGLIEHPDKAVSMWRGEFEALRREGGCFVLTNHPFLSGRPARAAALEGLIEHVAGCADVWLAPLGDIARHVRGLALKPRAIPKPELRGSPP</sequence>
<reference evidence="3 4" key="1">
    <citation type="submission" date="2017-06" db="EMBL/GenBank/DDBJ databases">
        <authorList>
            <person name="Kim H.J."/>
            <person name="Triplett B.A."/>
        </authorList>
    </citation>
    <scope>NUCLEOTIDE SEQUENCE [LARGE SCALE GENOMIC DNA]</scope>
    <source>
        <strain evidence="3 4">CGMCC 4.2132</strain>
    </source>
</reference>
<proteinExistence type="predicted"/>
<dbReference type="SUPFAM" id="SSF88713">
    <property type="entry name" value="Glycoside hydrolase/deacetylase"/>
    <property type="match status" value="1"/>
</dbReference>
<dbReference type="GO" id="GO:0016810">
    <property type="term" value="F:hydrolase activity, acting on carbon-nitrogen (but not peptide) bonds"/>
    <property type="evidence" value="ECO:0007669"/>
    <property type="project" value="InterPro"/>
</dbReference>
<evidence type="ECO:0000313" key="4">
    <source>
        <dbReference type="Proteomes" id="UP000198282"/>
    </source>
</evidence>
<feature type="domain" description="NodB homology" evidence="2">
    <location>
        <begin position="83"/>
        <end position="305"/>
    </location>
</feature>
<dbReference type="PANTHER" id="PTHR47561:SF1">
    <property type="entry name" value="POLYSACCHARIDE DEACETYLASE FAMILY PROTEIN (AFU_ORTHOLOGUE AFUA_6G05030)"/>
    <property type="match status" value="1"/>
</dbReference>
<organism evidence="3 4">
    <name type="scientific">Streptosporangium subroseum</name>
    <dbReference type="NCBI Taxonomy" id="106412"/>
    <lineage>
        <taxon>Bacteria</taxon>
        <taxon>Bacillati</taxon>
        <taxon>Actinomycetota</taxon>
        <taxon>Actinomycetes</taxon>
        <taxon>Streptosporangiales</taxon>
        <taxon>Streptosporangiaceae</taxon>
        <taxon>Streptosporangium</taxon>
    </lineage>
</organism>
<dbReference type="InterPro" id="IPR011330">
    <property type="entry name" value="Glyco_hydro/deAcase_b/a-brl"/>
</dbReference>
<dbReference type="PANTHER" id="PTHR47561">
    <property type="entry name" value="POLYSACCHARIDE DEACETYLASE FAMILY PROTEIN (AFU_ORTHOLOGUE AFUA_6G05030)"/>
    <property type="match status" value="1"/>
</dbReference>
<dbReference type="Pfam" id="PF01522">
    <property type="entry name" value="Polysacc_deac_1"/>
    <property type="match status" value="1"/>
</dbReference>
<dbReference type="Gene3D" id="3.20.20.370">
    <property type="entry name" value="Glycoside hydrolase/deacetylase"/>
    <property type="match status" value="1"/>
</dbReference>
<dbReference type="InterPro" id="IPR002509">
    <property type="entry name" value="NODB_dom"/>
</dbReference>
<name>A0A239LBC0_9ACTN</name>
<feature type="compositionally biased region" description="Basic and acidic residues" evidence="1">
    <location>
        <begin position="12"/>
        <end position="29"/>
    </location>
</feature>
<evidence type="ECO:0000256" key="1">
    <source>
        <dbReference type="SAM" id="MobiDB-lite"/>
    </source>
</evidence>
<evidence type="ECO:0000313" key="3">
    <source>
        <dbReference type="EMBL" id="SNT27937.1"/>
    </source>
</evidence>
<gene>
    <name evidence="3" type="ORF">SAMN05216276_103213</name>
</gene>
<dbReference type="InterPro" id="IPR037950">
    <property type="entry name" value="PgdA-like"/>
</dbReference>
<dbReference type="EMBL" id="FZOD01000032">
    <property type="protein sequence ID" value="SNT27937.1"/>
    <property type="molecule type" value="Genomic_DNA"/>
</dbReference>
<protein>
    <submittedName>
        <fullName evidence="3">Polysaccharide deacetylase</fullName>
    </submittedName>
</protein>
<feature type="region of interest" description="Disordered" evidence="1">
    <location>
        <begin position="1"/>
        <end position="44"/>
    </location>
</feature>
<dbReference type="Proteomes" id="UP000198282">
    <property type="component" value="Unassembled WGS sequence"/>
</dbReference>
<dbReference type="AlphaFoldDB" id="A0A239LBC0"/>
<dbReference type="PROSITE" id="PS51677">
    <property type="entry name" value="NODB"/>
    <property type="match status" value="1"/>
</dbReference>
<dbReference type="CDD" id="cd10938">
    <property type="entry name" value="CE4_HpPgdA_like"/>
    <property type="match status" value="1"/>
</dbReference>
<dbReference type="RefSeq" id="WP_218825509.1">
    <property type="nucleotide sequence ID" value="NZ_FZOD01000032.1"/>
</dbReference>
<dbReference type="GO" id="GO:0005975">
    <property type="term" value="P:carbohydrate metabolic process"/>
    <property type="evidence" value="ECO:0007669"/>
    <property type="project" value="InterPro"/>
</dbReference>
<accession>A0A239LBC0</accession>